<dbReference type="Proteomes" id="UP000887565">
    <property type="component" value="Unplaced"/>
</dbReference>
<accession>A0A915JZ57</accession>
<evidence type="ECO:0000313" key="2">
    <source>
        <dbReference type="WBParaSite" id="nRc.2.0.1.t30942-RA"/>
    </source>
</evidence>
<dbReference type="WBParaSite" id="nRc.2.0.1.t30942-RA">
    <property type="protein sequence ID" value="nRc.2.0.1.t30942-RA"/>
    <property type="gene ID" value="nRc.2.0.1.g30942"/>
</dbReference>
<dbReference type="InterPro" id="IPR029063">
    <property type="entry name" value="SAM-dependent_MTases_sf"/>
</dbReference>
<proteinExistence type="predicted"/>
<organism evidence="1 2">
    <name type="scientific">Romanomermis culicivorax</name>
    <name type="common">Nematode worm</name>
    <dbReference type="NCBI Taxonomy" id="13658"/>
    <lineage>
        <taxon>Eukaryota</taxon>
        <taxon>Metazoa</taxon>
        <taxon>Ecdysozoa</taxon>
        <taxon>Nematoda</taxon>
        <taxon>Enoplea</taxon>
        <taxon>Dorylaimia</taxon>
        <taxon>Mermithida</taxon>
        <taxon>Mermithoidea</taxon>
        <taxon>Mermithidae</taxon>
        <taxon>Romanomermis</taxon>
    </lineage>
</organism>
<sequence length="66" mass="7949">MDQKLKFDFTYRAGTDDQNLLAKNAALIRQSLVMRKYWKNRYKLFTKFDNGVLLDEVSILHVQFEY</sequence>
<name>A0A915JZ57_ROMCU</name>
<dbReference type="AlphaFoldDB" id="A0A915JZ57"/>
<protein>
    <submittedName>
        <fullName evidence="2">Uncharacterized protein</fullName>
    </submittedName>
</protein>
<reference evidence="2" key="1">
    <citation type="submission" date="2022-11" db="UniProtKB">
        <authorList>
            <consortium name="WormBaseParasite"/>
        </authorList>
    </citation>
    <scope>IDENTIFICATION</scope>
</reference>
<evidence type="ECO:0000313" key="1">
    <source>
        <dbReference type="Proteomes" id="UP000887565"/>
    </source>
</evidence>
<dbReference type="Gene3D" id="3.40.50.150">
    <property type="entry name" value="Vaccinia Virus protein VP39"/>
    <property type="match status" value="1"/>
</dbReference>
<keyword evidence="1" id="KW-1185">Reference proteome</keyword>